<accession>A0AAN6TPZ3</accession>
<dbReference type="PROSITE" id="PS50297">
    <property type="entry name" value="ANK_REP_REGION"/>
    <property type="match status" value="2"/>
</dbReference>
<protein>
    <submittedName>
        <fullName evidence="4">Ankyrin</fullName>
    </submittedName>
</protein>
<feature type="repeat" description="ANK" evidence="3">
    <location>
        <begin position="11"/>
        <end position="35"/>
    </location>
</feature>
<dbReference type="PANTHER" id="PTHR24171">
    <property type="entry name" value="ANKYRIN REPEAT DOMAIN-CONTAINING PROTEIN 39-RELATED"/>
    <property type="match status" value="1"/>
</dbReference>
<dbReference type="RefSeq" id="XP_062641794.1">
    <property type="nucleotide sequence ID" value="XM_062787955.1"/>
</dbReference>
<feature type="non-terminal residue" evidence="4">
    <location>
        <position position="67"/>
    </location>
</feature>
<evidence type="ECO:0000256" key="3">
    <source>
        <dbReference type="PROSITE-ProRule" id="PRU00023"/>
    </source>
</evidence>
<comment type="caution">
    <text evidence="4">The sequence shown here is derived from an EMBL/GenBank/DDBJ whole genome shotgun (WGS) entry which is preliminary data.</text>
</comment>
<feature type="non-terminal residue" evidence="4">
    <location>
        <position position="1"/>
    </location>
</feature>
<feature type="repeat" description="ANK" evidence="3">
    <location>
        <begin position="45"/>
        <end position="67"/>
    </location>
</feature>
<evidence type="ECO:0000313" key="5">
    <source>
        <dbReference type="Proteomes" id="UP001302602"/>
    </source>
</evidence>
<dbReference type="Gene3D" id="1.25.40.20">
    <property type="entry name" value="Ankyrin repeat-containing domain"/>
    <property type="match status" value="1"/>
</dbReference>
<reference evidence="4" key="2">
    <citation type="submission" date="2023-05" db="EMBL/GenBank/DDBJ databases">
        <authorList>
            <consortium name="Lawrence Berkeley National Laboratory"/>
            <person name="Steindorff A."/>
            <person name="Hensen N."/>
            <person name="Bonometti L."/>
            <person name="Westerberg I."/>
            <person name="Brannstrom I.O."/>
            <person name="Guillou S."/>
            <person name="Cros-Aarteil S."/>
            <person name="Calhoun S."/>
            <person name="Haridas S."/>
            <person name="Kuo A."/>
            <person name="Mondo S."/>
            <person name="Pangilinan J."/>
            <person name="Riley R."/>
            <person name="Labutti K."/>
            <person name="Andreopoulos B."/>
            <person name="Lipzen A."/>
            <person name="Chen C."/>
            <person name="Yanf M."/>
            <person name="Daum C."/>
            <person name="Ng V."/>
            <person name="Clum A."/>
            <person name="Ohm R."/>
            <person name="Martin F."/>
            <person name="Silar P."/>
            <person name="Natvig D."/>
            <person name="Lalanne C."/>
            <person name="Gautier V."/>
            <person name="Ament-Velasquez S.L."/>
            <person name="Kruys A."/>
            <person name="Hutchinson M.I."/>
            <person name="Powell A.J."/>
            <person name="Barry K."/>
            <person name="Miller A.N."/>
            <person name="Grigoriev I.V."/>
            <person name="Debuchy R."/>
            <person name="Gladieux P."/>
            <person name="Thoren M.H."/>
            <person name="Johannesson H."/>
        </authorList>
    </citation>
    <scope>NUCLEOTIDE SEQUENCE</scope>
    <source>
        <strain evidence="4">CBS 731.68</strain>
    </source>
</reference>
<name>A0AAN6TPZ3_9PEZI</name>
<organism evidence="4 5">
    <name type="scientific">Parathielavia appendiculata</name>
    <dbReference type="NCBI Taxonomy" id="2587402"/>
    <lineage>
        <taxon>Eukaryota</taxon>
        <taxon>Fungi</taxon>
        <taxon>Dikarya</taxon>
        <taxon>Ascomycota</taxon>
        <taxon>Pezizomycotina</taxon>
        <taxon>Sordariomycetes</taxon>
        <taxon>Sordariomycetidae</taxon>
        <taxon>Sordariales</taxon>
        <taxon>Chaetomiaceae</taxon>
        <taxon>Parathielavia</taxon>
    </lineage>
</organism>
<dbReference type="PANTHER" id="PTHR24171:SF10">
    <property type="entry name" value="ANKYRIN REPEAT DOMAIN-CONTAINING PROTEIN 29-LIKE"/>
    <property type="match status" value="1"/>
</dbReference>
<dbReference type="SUPFAM" id="SSF48403">
    <property type="entry name" value="Ankyrin repeat"/>
    <property type="match status" value="1"/>
</dbReference>
<evidence type="ECO:0000256" key="2">
    <source>
        <dbReference type="ARBA" id="ARBA00023043"/>
    </source>
</evidence>
<dbReference type="InterPro" id="IPR036770">
    <property type="entry name" value="Ankyrin_rpt-contain_sf"/>
</dbReference>
<evidence type="ECO:0000256" key="1">
    <source>
        <dbReference type="ARBA" id="ARBA00022737"/>
    </source>
</evidence>
<keyword evidence="1" id="KW-0677">Repeat</keyword>
<reference evidence="4" key="1">
    <citation type="journal article" date="2023" name="Mol. Phylogenet. Evol.">
        <title>Genome-scale phylogeny and comparative genomics of the fungal order Sordariales.</title>
        <authorList>
            <person name="Hensen N."/>
            <person name="Bonometti L."/>
            <person name="Westerberg I."/>
            <person name="Brannstrom I.O."/>
            <person name="Guillou S."/>
            <person name="Cros-Aarteil S."/>
            <person name="Calhoun S."/>
            <person name="Haridas S."/>
            <person name="Kuo A."/>
            <person name="Mondo S."/>
            <person name="Pangilinan J."/>
            <person name="Riley R."/>
            <person name="LaButti K."/>
            <person name="Andreopoulos B."/>
            <person name="Lipzen A."/>
            <person name="Chen C."/>
            <person name="Yan M."/>
            <person name="Daum C."/>
            <person name="Ng V."/>
            <person name="Clum A."/>
            <person name="Steindorff A."/>
            <person name="Ohm R.A."/>
            <person name="Martin F."/>
            <person name="Silar P."/>
            <person name="Natvig D.O."/>
            <person name="Lalanne C."/>
            <person name="Gautier V."/>
            <person name="Ament-Velasquez S.L."/>
            <person name="Kruys A."/>
            <person name="Hutchinson M.I."/>
            <person name="Powell A.J."/>
            <person name="Barry K."/>
            <person name="Miller A.N."/>
            <person name="Grigoriev I.V."/>
            <person name="Debuchy R."/>
            <person name="Gladieux P."/>
            <person name="Hiltunen Thoren M."/>
            <person name="Johannesson H."/>
        </authorList>
    </citation>
    <scope>NUCLEOTIDE SEQUENCE</scope>
    <source>
        <strain evidence="4">CBS 731.68</strain>
    </source>
</reference>
<dbReference type="PROSITE" id="PS50088">
    <property type="entry name" value="ANK_REPEAT"/>
    <property type="match status" value="2"/>
</dbReference>
<keyword evidence="2 3" id="KW-0040">ANK repeat</keyword>
<dbReference type="InterPro" id="IPR002110">
    <property type="entry name" value="Ankyrin_rpt"/>
</dbReference>
<dbReference type="AlphaFoldDB" id="A0AAN6TPZ3"/>
<gene>
    <name evidence="4" type="ORF">N657DRAFT_557306</name>
</gene>
<dbReference type="SMART" id="SM00248">
    <property type="entry name" value="ANK"/>
    <property type="match status" value="1"/>
</dbReference>
<dbReference type="GeneID" id="87824725"/>
<proteinExistence type="predicted"/>
<dbReference type="Proteomes" id="UP001302602">
    <property type="component" value="Unassembled WGS sequence"/>
</dbReference>
<keyword evidence="5" id="KW-1185">Reference proteome</keyword>
<dbReference type="Pfam" id="PF12796">
    <property type="entry name" value="Ank_2"/>
    <property type="match status" value="1"/>
</dbReference>
<sequence>GQVDVNVRDNDGQTPLSWAAGNGHEAVVKLLLGTGQVDVNAEDNNGWTPLTRAAEKGHEAVVRLLLG</sequence>
<evidence type="ECO:0000313" key="4">
    <source>
        <dbReference type="EMBL" id="KAK4118021.1"/>
    </source>
</evidence>
<dbReference type="EMBL" id="MU853292">
    <property type="protein sequence ID" value="KAK4118021.1"/>
    <property type="molecule type" value="Genomic_DNA"/>
</dbReference>